<feature type="transmembrane region" description="Helical" evidence="1">
    <location>
        <begin position="63"/>
        <end position="83"/>
    </location>
</feature>
<comment type="caution">
    <text evidence="2">The sequence shown here is derived from an EMBL/GenBank/DDBJ whole genome shotgun (WGS) entry which is preliminary data.</text>
</comment>
<evidence type="ECO:0000256" key="1">
    <source>
        <dbReference type="SAM" id="Phobius"/>
    </source>
</evidence>
<keyword evidence="1" id="KW-0812">Transmembrane</keyword>
<dbReference type="EMBL" id="JAWDGP010000802">
    <property type="protein sequence ID" value="KAK3797113.1"/>
    <property type="molecule type" value="Genomic_DNA"/>
</dbReference>
<name>A0AAE1E8T9_9GAST</name>
<dbReference type="AlphaFoldDB" id="A0AAE1E8T9"/>
<accession>A0AAE1E8T9</accession>
<sequence>MANETKPKWQRRLSFSSEELFSSKSEVRCPKFFDLCPLTDGVGQQGSGPEMLGVFPSRSKSSIVFGLLSLLSLFHPFSLSFLLSSYCSRAESSACVVGQVKRVNESWRSAQAYQVISGDIDRPIDGHLGRVRFLPGFRRKWVSLDRAAERD</sequence>
<protein>
    <submittedName>
        <fullName evidence="2">Uncharacterized protein</fullName>
    </submittedName>
</protein>
<evidence type="ECO:0000313" key="2">
    <source>
        <dbReference type="EMBL" id="KAK3797113.1"/>
    </source>
</evidence>
<reference evidence="2" key="1">
    <citation type="journal article" date="2023" name="G3 (Bethesda)">
        <title>A reference genome for the long-term kleptoplast-retaining sea slug Elysia crispata morphotype clarki.</title>
        <authorList>
            <person name="Eastman K.E."/>
            <person name="Pendleton A.L."/>
            <person name="Shaikh M.A."/>
            <person name="Suttiyut T."/>
            <person name="Ogas R."/>
            <person name="Tomko P."/>
            <person name="Gavelis G."/>
            <person name="Widhalm J.R."/>
            <person name="Wisecaver J.H."/>
        </authorList>
    </citation>
    <scope>NUCLEOTIDE SEQUENCE</scope>
    <source>
        <strain evidence="2">ECLA1</strain>
    </source>
</reference>
<keyword evidence="1" id="KW-0472">Membrane</keyword>
<organism evidence="2 3">
    <name type="scientific">Elysia crispata</name>
    <name type="common">lettuce slug</name>
    <dbReference type="NCBI Taxonomy" id="231223"/>
    <lineage>
        <taxon>Eukaryota</taxon>
        <taxon>Metazoa</taxon>
        <taxon>Spiralia</taxon>
        <taxon>Lophotrochozoa</taxon>
        <taxon>Mollusca</taxon>
        <taxon>Gastropoda</taxon>
        <taxon>Heterobranchia</taxon>
        <taxon>Euthyneura</taxon>
        <taxon>Panpulmonata</taxon>
        <taxon>Sacoglossa</taxon>
        <taxon>Placobranchoidea</taxon>
        <taxon>Plakobranchidae</taxon>
        <taxon>Elysia</taxon>
    </lineage>
</organism>
<keyword evidence="1" id="KW-1133">Transmembrane helix</keyword>
<evidence type="ECO:0000313" key="3">
    <source>
        <dbReference type="Proteomes" id="UP001283361"/>
    </source>
</evidence>
<proteinExistence type="predicted"/>
<keyword evidence="3" id="KW-1185">Reference proteome</keyword>
<dbReference type="Proteomes" id="UP001283361">
    <property type="component" value="Unassembled WGS sequence"/>
</dbReference>
<gene>
    <name evidence="2" type="ORF">RRG08_060457</name>
</gene>